<reference evidence="1" key="1">
    <citation type="submission" date="2014-09" db="EMBL/GenBank/DDBJ databases">
        <authorList>
            <person name="Magalhaes I.L.F."/>
            <person name="Oliveira U."/>
            <person name="Santos F.R."/>
            <person name="Vidigal T.H.D.A."/>
            <person name="Brescovit A.D."/>
            <person name="Santos A.J."/>
        </authorList>
    </citation>
    <scope>NUCLEOTIDE SEQUENCE</scope>
    <source>
        <tissue evidence="1">Shoot tissue taken approximately 20 cm above the soil surface</tissue>
    </source>
</reference>
<dbReference type="EMBL" id="GBRH01262109">
    <property type="protein sequence ID" value="JAD35786.1"/>
    <property type="molecule type" value="Transcribed_RNA"/>
</dbReference>
<evidence type="ECO:0000313" key="1">
    <source>
        <dbReference type="EMBL" id="JAD35786.1"/>
    </source>
</evidence>
<reference evidence="1" key="2">
    <citation type="journal article" date="2015" name="Data Brief">
        <title>Shoot transcriptome of the giant reed, Arundo donax.</title>
        <authorList>
            <person name="Barrero R.A."/>
            <person name="Guerrero F.D."/>
            <person name="Moolhuijzen P."/>
            <person name="Goolsby J.A."/>
            <person name="Tidwell J."/>
            <person name="Bellgard S.E."/>
            <person name="Bellgard M.I."/>
        </authorList>
    </citation>
    <scope>NUCLEOTIDE SEQUENCE</scope>
    <source>
        <tissue evidence="1">Shoot tissue taken approximately 20 cm above the soil surface</tissue>
    </source>
</reference>
<name>A0A0A8ZAD7_ARUDO</name>
<protein>
    <submittedName>
        <fullName evidence="1">Uncharacterized protein</fullName>
    </submittedName>
</protein>
<organism evidence="1">
    <name type="scientific">Arundo donax</name>
    <name type="common">Giant reed</name>
    <name type="synonym">Donax arundinaceus</name>
    <dbReference type="NCBI Taxonomy" id="35708"/>
    <lineage>
        <taxon>Eukaryota</taxon>
        <taxon>Viridiplantae</taxon>
        <taxon>Streptophyta</taxon>
        <taxon>Embryophyta</taxon>
        <taxon>Tracheophyta</taxon>
        <taxon>Spermatophyta</taxon>
        <taxon>Magnoliopsida</taxon>
        <taxon>Liliopsida</taxon>
        <taxon>Poales</taxon>
        <taxon>Poaceae</taxon>
        <taxon>PACMAD clade</taxon>
        <taxon>Arundinoideae</taxon>
        <taxon>Arundineae</taxon>
        <taxon>Arundo</taxon>
    </lineage>
</organism>
<dbReference type="AlphaFoldDB" id="A0A0A8ZAD7"/>
<proteinExistence type="predicted"/>
<accession>A0A0A8ZAD7</accession>
<sequence>MYTQNDKFAQTGSISLQTAQCQRRDCQVKGRILWFHLTSTVSLPPNSLAQDHNFH</sequence>